<gene>
    <name evidence="3" type="ORF">RN001_013626</name>
</gene>
<evidence type="ECO:0000313" key="4">
    <source>
        <dbReference type="Proteomes" id="UP001353858"/>
    </source>
</evidence>
<evidence type="ECO:0000256" key="1">
    <source>
        <dbReference type="SAM" id="MobiDB-lite"/>
    </source>
</evidence>
<evidence type="ECO:0000313" key="3">
    <source>
        <dbReference type="EMBL" id="KAK4874266.1"/>
    </source>
</evidence>
<dbReference type="Pfam" id="PF20700">
    <property type="entry name" value="Mutator"/>
    <property type="match status" value="1"/>
</dbReference>
<organism evidence="3 4">
    <name type="scientific">Aquatica leii</name>
    <dbReference type="NCBI Taxonomy" id="1421715"/>
    <lineage>
        <taxon>Eukaryota</taxon>
        <taxon>Metazoa</taxon>
        <taxon>Ecdysozoa</taxon>
        <taxon>Arthropoda</taxon>
        <taxon>Hexapoda</taxon>
        <taxon>Insecta</taxon>
        <taxon>Pterygota</taxon>
        <taxon>Neoptera</taxon>
        <taxon>Endopterygota</taxon>
        <taxon>Coleoptera</taxon>
        <taxon>Polyphaga</taxon>
        <taxon>Elateriformia</taxon>
        <taxon>Elateroidea</taxon>
        <taxon>Lampyridae</taxon>
        <taxon>Luciolinae</taxon>
        <taxon>Aquatica</taxon>
    </lineage>
</organism>
<dbReference type="AlphaFoldDB" id="A0AAN7P4P8"/>
<feature type="region of interest" description="Disordered" evidence="1">
    <location>
        <begin position="220"/>
        <end position="239"/>
    </location>
</feature>
<comment type="caution">
    <text evidence="3">The sequence shown here is derived from an EMBL/GenBank/DDBJ whole genome shotgun (WGS) entry which is preliminary data.</text>
</comment>
<reference evidence="4" key="1">
    <citation type="submission" date="2023-01" db="EMBL/GenBank/DDBJ databases">
        <title>Key to firefly adult light organ development and bioluminescence: homeobox transcription factors regulate luciferase expression and transportation to peroxisome.</title>
        <authorList>
            <person name="Fu X."/>
        </authorList>
    </citation>
    <scope>NUCLEOTIDE SEQUENCE [LARGE SCALE GENOMIC DNA]</scope>
</reference>
<dbReference type="InterPro" id="IPR049012">
    <property type="entry name" value="Mutator_transp_dom"/>
</dbReference>
<name>A0AAN7P4P8_9COLE</name>
<keyword evidence="4" id="KW-1185">Reference proteome</keyword>
<dbReference type="Proteomes" id="UP001353858">
    <property type="component" value="Unassembled WGS sequence"/>
</dbReference>
<dbReference type="EMBL" id="JARPUR010000006">
    <property type="protein sequence ID" value="KAK4874266.1"/>
    <property type="molecule type" value="Genomic_DNA"/>
</dbReference>
<evidence type="ECO:0000259" key="2">
    <source>
        <dbReference type="Pfam" id="PF20700"/>
    </source>
</evidence>
<accession>A0AAN7P4P8</accession>
<feature type="domain" description="Mutator-like transposase" evidence="2">
    <location>
        <begin position="7"/>
        <end position="181"/>
    </location>
</feature>
<protein>
    <recommendedName>
        <fullName evidence="2">Mutator-like transposase domain-containing protein</fullName>
    </recommendedName>
</protein>
<proteinExistence type="predicted"/>
<sequence length="246" mass="27468">MADKNICTSRKTRMGNCGSPKKSKKTHEVCTCNYASTSTYVFKCVTKSEAEKRDTELVEETISCPSAIAQVDPDYVDVNKAAVLGTVSTGGGHSQLEEFLTFCDIPSMCFRKFLSCQNEIAPDIHAMVHDTILSAGKEKSELARKAGGVNIDGIPKITVIADGSWCKRSYKSNYNAASGVIHRDDSFWSEKMEKLLVEFYHKCVAPELLYPQHSKGLPIRDLRERKTRGKTTKRSSDKSNLFFYKL</sequence>